<dbReference type="PROSITE" id="PS51257">
    <property type="entry name" value="PROKAR_LIPOPROTEIN"/>
    <property type="match status" value="1"/>
</dbReference>
<proteinExistence type="predicted"/>
<name>A0A2T5XRQ6_9FLAO</name>
<dbReference type="Gene3D" id="2.60.40.1740">
    <property type="entry name" value="hypothetical protein (bacova_03559)"/>
    <property type="match status" value="2"/>
</dbReference>
<feature type="domain" description="BT-3987-like N-terminal" evidence="2">
    <location>
        <begin position="31"/>
        <end position="150"/>
    </location>
</feature>
<sequence>MNKITKYIAAIGVLSLMGCEKYDLIPAEYNSVLLIKENGSQEVTLYTDVNEKGTFEFTVMKAGKNPQAVTSAETEVMTEAQMTALGYSTNKILPAELYSLSTTQFQFGADNMYQKGSVVLNNDAIKTFLSTAENPAAYVVPIQIKSATSKINTEKNYFLLRPILLKPSVDYEVSEKEIAVNGGEATQEIFFTLPFASPWDFECTVATSTGSNLLPAGQYTIENGGKITFSKGSKRSSALRVTVKADLLGNYNLPLKISHISKEGVAKPTNDFMLRTVINKIHLTKEMLATNAQEPSEGPIANMIDGNPATYFHTAWSVHPTDDAHNFSVTLANPIRKFSFQYTNRNHPNGKPKVIKILGSNDGTNFTEITTISSGLPAGAATIYTSGVIEASAAYKILRFDVTQTYAGSKYFCLAELSIFGK</sequence>
<dbReference type="GeneID" id="84581612"/>
<dbReference type="Pfam" id="PF08522">
    <property type="entry name" value="BT_3987-like_N"/>
    <property type="match status" value="2"/>
</dbReference>
<dbReference type="Pfam" id="PF00754">
    <property type="entry name" value="F5_F8_type_C"/>
    <property type="match status" value="1"/>
</dbReference>
<evidence type="ECO:0000313" key="3">
    <source>
        <dbReference type="EMBL" id="PTX00926.1"/>
    </source>
</evidence>
<dbReference type="SUPFAM" id="SSF49785">
    <property type="entry name" value="Galactose-binding domain-like"/>
    <property type="match status" value="1"/>
</dbReference>
<dbReference type="InterPro" id="IPR000421">
    <property type="entry name" value="FA58C"/>
</dbReference>
<dbReference type="Proteomes" id="UP000243985">
    <property type="component" value="Unassembled WGS sequence"/>
</dbReference>
<protein>
    <submittedName>
        <fullName evidence="3">Uncharacterized protein DUF1735</fullName>
    </submittedName>
</protein>
<dbReference type="InterPro" id="IPR013728">
    <property type="entry name" value="BT_3987-like_N"/>
</dbReference>
<gene>
    <name evidence="3" type="ORF">C8P65_1236</name>
</gene>
<evidence type="ECO:0000259" key="1">
    <source>
        <dbReference type="Pfam" id="PF00754"/>
    </source>
</evidence>
<organism evidence="3 4">
    <name type="scientific">Capnocytophaga leadbetteri</name>
    <dbReference type="NCBI Taxonomy" id="327575"/>
    <lineage>
        <taxon>Bacteria</taxon>
        <taxon>Pseudomonadati</taxon>
        <taxon>Bacteroidota</taxon>
        <taxon>Flavobacteriia</taxon>
        <taxon>Flavobacteriales</taxon>
        <taxon>Flavobacteriaceae</taxon>
        <taxon>Capnocytophaga</taxon>
    </lineage>
</organism>
<dbReference type="InterPro" id="IPR008979">
    <property type="entry name" value="Galactose-bd-like_sf"/>
</dbReference>
<dbReference type="EMBL" id="QBKG01000023">
    <property type="protein sequence ID" value="PTX00926.1"/>
    <property type="molecule type" value="Genomic_DNA"/>
</dbReference>
<dbReference type="AlphaFoldDB" id="A0A2T5XRQ6"/>
<comment type="caution">
    <text evidence="3">The sequence shown here is derived from an EMBL/GenBank/DDBJ whole genome shotgun (WGS) entry which is preliminary data.</text>
</comment>
<feature type="domain" description="F5/8 type C" evidence="1">
    <location>
        <begin position="294"/>
        <end position="404"/>
    </location>
</feature>
<evidence type="ECO:0000313" key="4">
    <source>
        <dbReference type="Proteomes" id="UP000243985"/>
    </source>
</evidence>
<evidence type="ECO:0000259" key="2">
    <source>
        <dbReference type="Pfam" id="PF08522"/>
    </source>
</evidence>
<accession>A0A2T5XRQ6</accession>
<dbReference type="RefSeq" id="WP_245887404.1">
    <property type="nucleotide sequence ID" value="NZ_QBKG01000023.1"/>
</dbReference>
<reference evidence="3 4" key="1">
    <citation type="submission" date="2018-04" db="EMBL/GenBank/DDBJ databases">
        <title>Genomic Encyclopedia of Archaeal and Bacterial Type Strains, Phase II (KMG-II): from individual species to whole genera.</title>
        <authorList>
            <person name="Goeker M."/>
        </authorList>
    </citation>
    <scope>NUCLEOTIDE SEQUENCE [LARGE SCALE GENOMIC DNA]</scope>
    <source>
        <strain evidence="3 4">DSM 22902</strain>
    </source>
</reference>
<feature type="domain" description="BT-3987-like N-terminal" evidence="2">
    <location>
        <begin position="174"/>
        <end position="263"/>
    </location>
</feature>
<dbReference type="Gene3D" id="2.60.120.260">
    <property type="entry name" value="Galactose-binding domain-like"/>
    <property type="match status" value="1"/>
</dbReference>